<evidence type="ECO:0000256" key="4">
    <source>
        <dbReference type="RuleBase" id="RU363013"/>
    </source>
</evidence>
<evidence type="ECO:0000313" key="5">
    <source>
        <dbReference type="EMBL" id="KAF7682890.1"/>
    </source>
</evidence>
<dbReference type="PANTHER" id="PTHR21139:SF42">
    <property type="entry name" value="TRIOSEPHOSPHATE ISOMERASE"/>
    <property type="match status" value="1"/>
</dbReference>
<evidence type="ECO:0000256" key="1">
    <source>
        <dbReference type="ARBA" id="ARBA00007422"/>
    </source>
</evidence>
<dbReference type="Gene3D" id="3.20.20.70">
    <property type="entry name" value="Aldolase class I"/>
    <property type="match status" value="1"/>
</dbReference>
<proteinExistence type="inferred from homology"/>
<keyword evidence="6" id="KW-1185">Reference proteome</keyword>
<evidence type="ECO:0000256" key="2">
    <source>
        <dbReference type="ARBA" id="ARBA00011738"/>
    </source>
</evidence>
<evidence type="ECO:0000256" key="3">
    <source>
        <dbReference type="ARBA" id="ARBA00023235"/>
    </source>
</evidence>
<reference evidence="5 6" key="1">
    <citation type="submission" date="2019-01" db="EMBL/GenBank/DDBJ databases">
        <title>Genomes sequencing and comparative genomics of infectious freshwater microsporidia, Cucumispora dikerogammari and Thelohania contejeani.</title>
        <authorList>
            <person name="Cormier A."/>
            <person name="Giraud I."/>
            <person name="Wattier R."/>
            <person name="Teixeira M."/>
            <person name="Grandjean F."/>
            <person name="Rigaud T."/>
            <person name="Cordaux R."/>
        </authorList>
    </citation>
    <scope>NUCLEOTIDE SEQUENCE [LARGE SCALE GENOMIC DNA]</scope>
    <source>
        <strain evidence="5">T1</strain>
        <tissue evidence="5">Spores</tissue>
    </source>
</reference>
<comment type="subunit">
    <text evidence="2">Homodimer.</text>
</comment>
<comment type="caution">
    <text evidence="5">The sequence shown here is derived from an EMBL/GenBank/DDBJ whole genome shotgun (WGS) entry which is preliminary data.</text>
</comment>
<dbReference type="InterPro" id="IPR013785">
    <property type="entry name" value="Aldolase_TIM"/>
</dbReference>
<dbReference type="EC" id="5.3.1.1" evidence="4"/>
<comment type="similarity">
    <text evidence="1 4">Belongs to the triosephosphate isomerase family.</text>
</comment>
<dbReference type="SUPFAM" id="SSF51351">
    <property type="entry name" value="Triosephosphate isomerase (TIM)"/>
    <property type="match status" value="1"/>
</dbReference>
<keyword evidence="3 4" id="KW-0413">Isomerase</keyword>
<dbReference type="EMBL" id="SBIQ01000162">
    <property type="protein sequence ID" value="KAF7682890.1"/>
    <property type="molecule type" value="Genomic_DNA"/>
</dbReference>
<keyword evidence="4" id="KW-0324">Glycolysis</keyword>
<accession>A0ABQ7HXL4</accession>
<dbReference type="CDD" id="cd00311">
    <property type="entry name" value="TIM"/>
    <property type="match status" value="1"/>
</dbReference>
<comment type="catalytic activity">
    <reaction evidence="4">
        <text>D-glyceraldehyde 3-phosphate = dihydroxyacetone phosphate</text>
        <dbReference type="Rhea" id="RHEA:18585"/>
        <dbReference type="ChEBI" id="CHEBI:57642"/>
        <dbReference type="ChEBI" id="CHEBI:59776"/>
        <dbReference type="EC" id="5.3.1.1"/>
    </reaction>
</comment>
<comment type="pathway">
    <text evidence="4">Carbohydrate degradation; glycolysis; D-glyceraldehyde 3-phosphate from glycerone phosphate: step 1/1.</text>
</comment>
<protein>
    <recommendedName>
        <fullName evidence="4">Triosephosphate isomerase</fullName>
        <ecNumber evidence="4">5.3.1.1</ecNumber>
    </recommendedName>
</protein>
<dbReference type="Pfam" id="PF00121">
    <property type="entry name" value="TIM"/>
    <property type="match status" value="1"/>
</dbReference>
<dbReference type="GO" id="GO:0016853">
    <property type="term" value="F:isomerase activity"/>
    <property type="evidence" value="ECO:0007669"/>
    <property type="project" value="UniProtKB-KW"/>
</dbReference>
<organism evidence="5 6">
    <name type="scientific">Astathelohania contejeani</name>
    <dbReference type="NCBI Taxonomy" id="164912"/>
    <lineage>
        <taxon>Eukaryota</taxon>
        <taxon>Fungi</taxon>
        <taxon>Fungi incertae sedis</taxon>
        <taxon>Microsporidia</taxon>
        <taxon>Astathelohaniidae</taxon>
        <taxon>Astathelohania</taxon>
    </lineage>
</organism>
<evidence type="ECO:0000313" key="6">
    <source>
        <dbReference type="Proteomes" id="UP001516464"/>
    </source>
</evidence>
<dbReference type="PROSITE" id="PS00171">
    <property type="entry name" value="TIM_1"/>
    <property type="match status" value="1"/>
</dbReference>
<gene>
    <name evidence="5" type="primary">Tpi</name>
    <name evidence="5" type="ORF">TCON_1894</name>
</gene>
<dbReference type="InterPro" id="IPR035990">
    <property type="entry name" value="TIM_sf"/>
</dbReference>
<comment type="pathway">
    <text evidence="4">Carbohydrate biosynthesis; gluconeogenesis.</text>
</comment>
<dbReference type="Proteomes" id="UP001516464">
    <property type="component" value="Unassembled WGS sequence"/>
</dbReference>
<keyword evidence="4" id="KW-0312">Gluconeogenesis</keyword>
<sequence>MKKILCGNWKMNGNTTLLEIYTKFKKDDFEGIESVIAVPSLFILPAISILPSFIKVAAQDCSVYNGKGAYTGEISADILKENGVEYVLIGHSERRQFCNETNYIISRKIFSCINAGIKPILCIGEPLNVRREGNIIEYLYLQLRRSIEQFNGNEIAIDIAYEPVWAIGTKETATIFQIQEVVDKINHWKKKFNLKGRILYGGSVNSTNISDLVHIKGLGGVLIGKASLSEEFSLIASNMNKIN</sequence>
<dbReference type="PROSITE" id="PS51440">
    <property type="entry name" value="TIM_2"/>
    <property type="match status" value="1"/>
</dbReference>
<dbReference type="InterPro" id="IPR020861">
    <property type="entry name" value="Triosephosphate_isomerase_AS"/>
</dbReference>
<dbReference type="NCBIfam" id="TIGR00419">
    <property type="entry name" value="tim"/>
    <property type="match status" value="1"/>
</dbReference>
<dbReference type="InterPro" id="IPR000652">
    <property type="entry name" value="Triosephosphate_isomerase"/>
</dbReference>
<dbReference type="PANTHER" id="PTHR21139">
    <property type="entry name" value="TRIOSEPHOSPHATE ISOMERASE"/>
    <property type="match status" value="1"/>
</dbReference>
<name>A0ABQ7HXL4_9MICR</name>